<name>A0ABQ8SHC9_PERAM</name>
<dbReference type="Proteomes" id="UP001148838">
    <property type="component" value="Unassembled WGS sequence"/>
</dbReference>
<dbReference type="Gene3D" id="3.30.420.10">
    <property type="entry name" value="Ribonuclease H-like superfamily/Ribonuclease H"/>
    <property type="match status" value="1"/>
</dbReference>
<dbReference type="PANTHER" id="PTHR47326">
    <property type="entry name" value="TRANSPOSABLE ELEMENT TC3 TRANSPOSASE-LIKE PROTEIN"/>
    <property type="match status" value="1"/>
</dbReference>
<protein>
    <submittedName>
        <fullName evidence="1">Uncharacterized protein</fullName>
    </submittedName>
</protein>
<dbReference type="PANTHER" id="PTHR47326:SF1">
    <property type="entry name" value="HTH PSQ-TYPE DOMAIN-CONTAINING PROTEIN"/>
    <property type="match status" value="1"/>
</dbReference>
<gene>
    <name evidence="1" type="ORF">ANN_15821</name>
</gene>
<dbReference type="EMBL" id="JAJSOF020000027">
    <property type="protein sequence ID" value="KAJ4433512.1"/>
    <property type="molecule type" value="Genomic_DNA"/>
</dbReference>
<comment type="caution">
    <text evidence="1">The sequence shown here is derived from an EMBL/GenBank/DDBJ whole genome shotgun (WGS) entry which is preliminary data.</text>
</comment>
<organism evidence="1 2">
    <name type="scientific">Periplaneta americana</name>
    <name type="common">American cockroach</name>
    <name type="synonym">Blatta americana</name>
    <dbReference type="NCBI Taxonomy" id="6978"/>
    <lineage>
        <taxon>Eukaryota</taxon>
        <taxon>Metazoa</taxon>
        <taxon>Ecdysozoa</taxon>
        <taxon>Arthropoda</taxon>
        <taxon>Hexapoda</taxon>
        <taxon>Insecta</taxon>
        <taxon>Pterygota</taxon>
        <taxon>Neoptera</taxon>
        <taxon>Polyneoptera</taxon>
        <taxon>Dictyoptera</taxon>
        <taxon>Blattodea</taxon>
        <taxon>Blattoidea</taxon>
        <taxon>Blattidae</taxon>
        <taxon>Blattinae</taxon>
        <taxon>Periplaneta</taxon>
    </lineage>
</organism>
<keyword evidence="2" id="KW-1185">Reference proteome</keyword>
<dbReference type="InterPro" id="IPR036397">
    <property type="entry name" value="RNaseH_sf"/>
</dbReference>
<reference evidence="1 2" key="1">
    <citation type="journal article" date="2022" name="Allergy">
        <title>Genome assembly and annotation of Periplaneta americana reveal a comprehensive cockroach allergen profile.</title>
        <authorList>
            <person name="Wang L."/>
            <person name="Xiong Q."/>
            <person name="Saelim N."/>
            <person name="Wang L."/>
            <person name="Nong W."/>
            <person name="Wan A.T."/>
            <person name="Shi M."/>
            <person name="Liu X."/>
            <person name="Cao Q."/>
            <person name="Hui J.H.L."/>
            <person name="Sookrung N."/>
            <person name="Leung T.F."/>
            <person name="Tungtrongchitr A."/>
            <person name="Tsui S.K.W."/>
        </authorList>
    </citation>
    <scope>NUCLEOTIDE SEQUENCE [LARGE SCALE GENOMIC DNA]</scope>
    <source>
        <strain evidence="1">PWHHKU_190912</strain>
    </source>
</reference>
<sequence>MRQLCRFTFPLTWKVASSEKQTRVRNVQDGAPPHFANMVRTFLDEQFPARWIGRGSPYITWPARSPDLTPPDFFLWGFVKDQVYRTPVRDLADLQERIYAAVNNVTPQMLHNTWVEVEYRLDISRATNGSHVEVYGTQVIAAALRNKGWIVEEEIFCIAESGPTRRVDILAYNADTKQGIIVDPTICFEIECHQSAEVHLEKKSLYEPTVNYFKLKYALIHVEVFGLLIGARGTIPAFFEEFRRQFALPTSLEG</sequence>
<evidence type="ECO:0000313" key="1">
    <source>
        <dbReference type="EMBL" id="KAJ4433512.1"/>
    </source>
</evidence>
<accession>A0ABQ8SHC9</accession>
<proteinExistence type="predicted"/>
<evidence type="ECO:0000313" key="2">
    <source>
        <dbReference type="Proteomes" id="UP001148838"/>
    </source>
</evidence>